<feature type="non-terminal residue" evidence="2">
    <location>
        <position position="1"/>
    </location>
</feature>
<dbReference type="Proteomes" id="UP000799118">
    <property type="component" value="Unassembled WGS sequence"/>
</dbReference>
<accession>A0A6A4GZ40</accession>
<evidence type="ECO:0000256" key="1">
    <source>
        <dbReference type="SAM" id="MobiDB-lite"/>
    </source>
</evidence>
<dbReference type="EMBL" id="ML769660">
    <property type="protein sequence ID" value="KAE9390355.1"/>
    <property type="molecule type" value="Genomic_DNA"/>
</dbReference>
<proteinExistence type="predicted"/>
<feature type="non-terminal residue" evidence="2">
    <location>
        <position position="94"/>
    </location>
</feature>
<evidence type="ECO:0000313" key="2">
    <source>
        <dbReference type="EMBL" id="KAE9390355.1"/>
    </source>
</evidence>
<evidence type="ECO:0000313" key="3">
    <source>
        <dbReference type="Proteomes" id="UP000799118"/>
    </source>
</evidence>
<reference evidence="2" key="1">
    <citation type="journal article" date="2019" name="Environ. Microbiol.">
        <title>Fungal ecological strategies reflected in gene transcription - a case study of two litter decomposers.</title>
        <authorList>
            <person name="Barbi F."/>
            <person name="Kohler A."/>
            <person name="Barry K."/>
            <person name="Baskaran P."/>
            <person name="Daum C."/>
            <person name="Fauchery L."/>
            <person name="Ihrmark K."/>
            <person name="Kuo A."/>
            <person name="LaButti K."/>
            <person name="Lipzen A."/>
            <person name="Morin E."/>
            <person name="Grigoriev I.V."/>
            <person name="Henrissat B."/>
            <person name="Lindahl B."/>
            <person name="Martin F."/>
        </authorList>
    </citation>
    <scope>NUCLEOTIDE SEQUENCE</scope>
    <source>
        <strain evidence="2">JB14</strain>
    </source>
</reference>
<name>A0A6A4GZ40_9AGAR</name>
<feature type="region of interest" description="Disordered" evidence="1">
    <location>
        <begin position="48"/>
        <end position="68"/>
    </location>
</feature>
<keyword evidence="3" id="KW-1185">Reference proteome</keyword>
<organism evidence="2 3">
    <name type="scientific">Gymnopus androsaceus JB14</name>
    <dbReference type="NCBI Taxonomy" id="1447944"/>
    <lineage>
        <taxon>Eukaryota</taxon>
        <taxon>Fungi</taxon>
        <taxon>Dikarya</taxon>
        <taxon>Basidiomycota</taxon>
        <taxon>Agaricomycotina</taxon>
        <taxon>Agaricomycetes</taxon>
        <taxon>Agaricomycetidae</taxon>
        <taxon>Agaricales</taxon>
        <taxon>Marasmiineae</taxon>
        <taxon>Omphalotaceae</taxon>
        <taxon>Gymnopus</taxon>
    </lineage>
</organism>
<dbReference type="OrthoDB" id="3062525at2759"/>
<sequence length="94" mass="10890">LANVLQEEQHLPWDECECHYCMDVEETVGCKHPHTCFLQAKELLDTLPPKWDPRSPNVEEVESEPTTHTDWKEIDSRLTTHGALQEAFKIFTEG</sequence>
<dbReference type="AlphaFoldDB" id="A0A6A4GZ40"/>
<protein>
    <submittedName>
        <fullName evidence="2">Uncharacterized protein</fullName>
    </submittedName>
</protein>
<gene>
    <name evidence="2" type="ORF">BT96DRAFT_747437</name>
</gene>